<dbReference type="Pfam" id="PF00580">
    <property type="entry name" value="UvrD-helicase"/>
    <property type="match status" value="1"/>
</dbReference>
<dbReference type="InterPro" id="IPR027785">
    <property type="entry name" value="UvrD-like_helicase_C"/>
</dbReference>
<dbReference type="Pfam" id="PF13538">
    <property type="entry name" value="UvrD_C_2"/>
    <property type="match status" value="1"/>
</dbReference>
<dbReference type="PANTHER" id="PTHR11070">
    <property type="entry name" value="UVRD / RECB / PCRA DNA HELICASE FAMILY MEMBER"/>
    <property type="match status" value="1"/>
</dbReference>
<dbReference type="AlphaFoldDB" id="A0AA89KYN2"/>
<name>A0AA89KYN2_9LACO</name>
<reference evidence="7 8" key="1">
    <citation type="journal article" date="2015" name="Genome Announc.">
        <title>Expanding the biotechnology potential of lactobacilli through comparative genomics of 213 strains and associated genera.</title>
        <authorList>
            <person name="Sun Z."/>
            <person name="Harris H.M."/>
            <person name="McCann A."/>
            <person name="Guo C."/>
            <person name="Argimon S."/>
            <person name="Zhang W."/>
            <person name="Yang X."/>
            <person name="Jeffery I.B."/>
            <person name="Cooney J.C."/>
            <person name="Kagawa T.F."/>
            <person name="Liu W."/>
            <person name="Song Y."/>
            <person name="Salvetti E."/>
            <person name="Wrobel A."/>
            <person name="Rasinkangas P."/>
            <person name="Parkhill J."/>
            <person name="Rea M.C."/>
            <person name="O'Sullivan O."/>
            <person name="Ritari J."/>
            <person name="Douillard F.P."/>
            <person name="Paul Ross R."/>
            <person name="Yang R."/>
            <person name="Briner A.E."/>
            <person name="Felis G.E."/>
            <person name="de Vos W.M."/>
            <person name="Barrangou R."/>
            <person name="Klaenhammer T.R."/>
            <person name="Caufield P.W."/>
            <person name="Cui Y."/>
            <person name="Zhang H."/>
            <person name="O'Toole P.W."/>
        </authorList>
    </citation>
    <scope>NUCLEOTIDE SEQUENCE [LARGE SCALE GENOMIC DNA]</scope>
    <source>
        <strain evidence="7 8">DSM 20719</strain>
    </source>
</reference>
<evidence type="ECO:0000313" key="8">
    <source>
        <dbReference type="Proteomes" id="UP000050823"/>
    </source>
</evidence>
<dbReference type="Proteomes" id="UP000050823">
    <property type="component" value="Unassembled WGS sequence"/>
</dbReference>
<keyword evidence="2 5" id="KW-0378">Hydrolase</keyword>
<evidence type="ECO:0000256" key="5">
    <source>
        <dbReference type="PROSITE-ProRule" id="PRU00560"/>
    </source>
</evidence>
<dbReference type="InterPro" id="IPR000212">
    <property type="entry name" value="DNA_helicase_UvrD/REP"/>
</dbReference>
<dbReference type="InterPro" id="IPR048228">
    <property type="entry name" value="HelD_bacillota"/>
</dbReference>
<gene>
    <name evidence="7" type="ORF">FC90_GL000233</name>
</gene>
<keyword evidence="1 5" id="KW-0547">Nucleotide-binding</keyword>
<keyword evidence="3 5" id="KW-0347">Helicase</keyword>
<evidence type="ECO:0000256" key="2">
    <source>
        <dbReference type="ARBA" id="ARBA00022801"/>
    </source>
</evidence>
<dbReference type="GO" id="GO:0043138">
    <property type="term" value="F:3'-5' DNA helicase activity"/>
    <property type="evidence" value="ECO:0007669"/>
    <property type="project" value="TreeGrafter"/>
</dbReference>
<proteinExistence type="predicted"/>
<dbReference type="GO" id="GO:0016787">
    <property type="term" value="F:hydrolase activity"/>
    <property type="evidence" value="ECO:0007669"/>
    <property type="project" value="UniProtKB-UniRule"/>
</dbReference>
<dbReference type="GO" id="GO:0005829">
    <property type="term" value="C:cytosol"/>
    <property type="evidence" value="ECO:0007669"/>
    <property type="project" value="TreeGrafter"/>
</dbReference>
<dbReference type="GO" id="GO:0003677">
    <property type="term" value="F:DNA binding"/>
    <property type="evidence" value="ECO:0007669"/>
    <property type="project" value="InterPro"/>
</dbReference>
<evidence type="ECO:0000256" key="3">
    <source>
        <dbReference type="ARBA" id="ARBA00022806"/>
    </source>
</evidence>
<feature type="binding site" evidence="5">
    <location>
        <begin position="229"/>
        <end position="236"/>
    </location>
    <ligand>
        <name>ATP</name>
        <dbReference type="ChEBI" id="CHEBI:30616"/>
    </ligand>
</feature>
<evidence type="ECO:0000256" key="1">
    <source>
        <dbReference type="ARBA" id="ARBA00022741"/>
    </source>
</evidence>
<evidence type="ECO:0000256" key="4">
    <source>
        <dbReference type="ARBA" id="ARBA00022840"/>
    </source>
</evidence>
<dbReference type="SUPFAM" id="SSF52540">
    <property type="entry name" value="P-loop containing nucleoside triphosphate hydrolases"/>
    <property type="match status" value="1"/>
</dbReference>
<dbReference type="PANTHER" id="PTHR11070:SF17">
    <property type="entry name" value="DNA HELICASE IV"/>
    <property type="match status" value="1"/>
</dbReference>
<organism evidence="7 8">
    <name type="scientific">Latilactobacillus graminis DSM 20719</name>
    <dbReference type="NCBI Taxonomy" id="1423752"/>
    <lineage>
        <taxon>Bacteria</taxon>
        <taxon>Bacillati</taxon>
        <taxon>Bacillota</taxon>
        <taxon>Bacilli</taxon>
        <taxon>Lactobacillales</taxon>
        <taxon>Lactobacillaceae</taxon>
        <taxon>Latilactobacillus</taxon>
    </lineage>
</organism>
<dbReference type="GO" id="GO:0005524">
    <property type="term" value="F:ATP binding"/>
    <property type="evidence" value="ECO:0007669"/>
    <property type="project" value="UniProtKB-UniRule"/>
</dbReference>
<protein>
    <submittedName>
        <fullName evidence="7">ATP-dependent DNA helicase</fullName>
    </submittedName>
</protein>
<dbReference type="NCBIfam" id="NF041464">
    <property type="entry name" value="HelD_BACSU"/>
    <property type="match status" value="1"/>
</dbReference>
<dbReference type="Gene3D" id="3.40.50.300">
    <property type="entry name" value="P-loop containing nucleotide triphosphate hydrolases"/>
    <property type="match status" value="2"/>
</dbReference>
<dbReference type="PROSITE" id="PS51198">
    <property type="entry name" value="UVRD_HELICASE_ATP_BIND"/>
    <property type="match status" value="1"/>
</dbReference>
<sequence length="764" mass="87144">MLHKETQRQEQARVDRTIGQIDQRLTVINQQLANAYDETKDIEQRYGDNTKVNITEIDDRMETNAAVQQQKQLVAVAVENEKLLTNQQARLSDLINSPYFGRIDITEDGETESLYIGTATFIDDQDNFLIYDWRAPVSSIYYNGTLGPVTYETPNGPVKVELKLKRQFKIQNGQIEHVFDTNETVGDELLQAVLGEQSDEYMQNIVATIQKKQNDIIRDTTADLLIVQGVAGSGKTSAVLQRIAFLLYHSRRQLEADQMVLFSPNRLFSHYISEVLPSLGEKNMRQITLAEFLSHRFTGLQVENLFDRFEKDQANFPELTQVMRRYKESVGFMQAIEAYVKQATTQPIAFNDLYFEERPFFTKKQINQIYLGLPANMLPGDKFRATKNTLIKRLKRQINLEVHLDWVAEKIDTLSDDTYRTIVGEREFDSGDDEQAFIARKIVQHYFAPLYEAIYNDYFFDEATEYQHFLATACPADIPVNVWKAMIRQVADNNEHHFVSLSDAAPILYLRDLLTDGGQNYGIQYLFIDEMQDYSIAQFIYIHHAFPNAKLTVLGDYAQDVFTATYQTGHFIDQLTTAFPDSKINQISLTKSYRATAPITNFAKALLPKETKLEAFNRDGRLPRVIETPRNQALATLTQEILHLQAKHATVAILTKNQQIAHQLYVSLTPDEHVSLISETTRNLPKGILILPLYLAKGLEFDAVIGYDISRTTFGNQTDTDLLYTLITRAMHDLTLIGITALSPLITALPATLYTSSQSVKQSI</sequence>
<dbReference type="RefSeq" id="WP_057907321.1">
    <property type="nucleotide sequence ID" value="NZ_AYZB01000001.1"/>
</dbReference>
<evidence type="ECO:0000313" key="7">
    <source>
        <dbReference type="EMBL" id="KRM24528.1"/>
    </source>
</evidence>
<feature type="domain" description="UvrD-like helicase ATP-binding" evidence="6">
    <location>
        <begin position="208"/>
        <end position="596"/>
    </location>
</feature>
<accession>A0AA89KYN2</accession>
<evidence type="ECO:0000259" key="6">
    <source>
        <dbReference type="PROSITE" id="PS51198"/>
    </source>
</evidence>
<dbReference type="InterPro" id="IPR014016">
    <property type="entry name" value="UvrD-like_ATP-bd"/>
</dbReference>
<dbReference type="InterPro" id="IPR027417">
    <property type="entry name" value="P-loop_NTPase"/>
</dbReference>
<keyword evidence="4 5" id="KW-0067">ATP-binding</keyword>
<dbReference type="GO" id="GO:0000725">
    <property type="term" value="P:recombinational repair"/>
    <property type="evidence" value="ECO:0007669"/>
    <property type="project" value="TreeGrafter"/>
</dbReference>
<comment type="caution">
    <text evidence="7">The sequence shown here is derived from an EMBL/GenBank/DDBJ whole genome shotgun (WGS) entry which is preliminary data.</text>
</comment>
<dbReference type="EMBL" id="AYZB01000001">
    <property type="protein sequence ID" value="KRM24528.1"/>
    <property type="molecule type" value="Genomic_DNA"/>
</dbReference>